<dbReference type="SMART" id="SM00398">
    <property type="entry name" value="HMG"/>
    <property type="match status" value="1"/>
</dbReference>
<comment type="caution">
    <text evidence="6">The sequence shown here is derived from an EMBL/GenBank/DDBJ whole genome shotgun (WGS) entry which is preliminary data.</text>
</comment>
<organism evidence="6 7">
    <name type="scientific">Drechslerella dactyloides</name>
    <name type="common">Nematode-trapping fungus</name>
    <name type="synonym">Arthrobotrys dactyloides</name>
    <dbReference type="NCBI Taxonomy" id="74499"/>
    <lineage>
        <taxon>Eukaryota</taxon>
        <taxon>Fungi</taxon>
        <taxon>Dikarya</taxon>
        <taxon>Ascomycota</taxon>
        <taxon>Pezizomycotina</taxon>
        <taxon>Orbiliomycetes</taxon>
        <taxon>Orbiliales</taxon>
        <taxon>Orbiliaceae</taxon>
        <taxon>Drechslerella</taxon>
    </lineage>
</organism>
<dbReference type="Pfam" id="PF24245">
    <property type="entry name" value="INO80F"/>
    <property type="match status" value="1"/>
</dbReference>
<dbReference type="InterPro" id="IPR036910">
    <property type="entry name" value="HMG_box_dom_sf"/>
</dbReference>
<comment type="subcellular location">
    <subcellularLocation>
        <location evidence="1">Nucleus</location>
    </subcellularLocation>
</comment>
<feature type="DNA-binding region" description="HMG box" evidence="3">
    <location>
        <begin position="253"/>
        <end position="320"/>
    </location>
</feature>
<feature type="region of interest" description="Disordered" evidence="4">
    <location>
        <begin position="336"/>
        <end position="402"/>
    </location>
</feature>
<keyword evidence="3" id="KW-0238">DNA-binding</keyword>
<feature type="domain" description="HMG box" evidence="5">
    <location>
        <begin position="253"/>
        <end position="320"/>
    </location>
</feature>
<dbReference type="EMBL" id="JAQGDS010000002">
    <property type="protein sequence ID" value="KAJ6263263.1"/>
    <property type="molecule type" value="Genomic_DNA"/>
</dbReference>
<dbReference type="PROSITE" id="PS50118">
    <property type="entry name" value="HMG_BOX_2"/>
    <property type="match status" value="1"/>
</dbReference>
<evidence type="ECO:0000256" key="1">
    <source>
        <dbReference type="ARBA" id="ARBA00004123"/>
    </source>
</evidence>
<dbReference type="Proteomes" id="UP001221413">
    <property type="component" value="Unassembled WGS sequence"/>
</dbReference>
<sequence>MMLPRWVDVLVIVTPESVLLPSSSSSIASPTSLHLPLLLLRPAVSPRCQPHPPPPASVSLESLLASWREKPAEAAFADPCLATRLQVHHSSSTLHLTGTQQQQHPSDSKAMVNSSPALPASVEEAYRAKCVDLKKRLKECENSNDVLVIRNHRLRRGIQRLRLERALLLREIERRIDPRMDDSDGTPSPPPTPHEKPLRLKRPRRDGLNGPSDRPDSPFSQANLEAEGYGPVVGTARSRTPLGGRFGPARDRDQKPRNAYTIFCDHQRDELMKNATDPEFDISRELSKAWQELTPTARQPYFDEAEDERLRYQAQRYEARMATVAYNRQRAALEAEVNNKPGPDETFQTLNNSVDGDKAERGDPMAVEEDYPSFVERDDTPPRAAPSASAGGFTAVNQRSFL</sequence>
<dbReference type="CDD" id="cd00084">
    <property type="entry name" value="HMG-box_SF"/>
    <property type="match status" value="1"/>
</dbReference>
<dbReference type="SUPFAM" id="SSF47095">
    <property type="entry name" value="HMG-box"/>
    <property type="match status" value="1"/>
</dbReference>
<evidence type="ECO:0000313" key="7">
    <source>
        <dbReference type="Proteomes" id="UP001221413"/>
    </source>
</evidence>
<evidence type="ECO:0000256" key="4">
    <source>
        <dbReference type="SAM" id="MobiDB-lite"/>
    </source>
</evidence>
<evidence type="ECO:0000256" key="3">
    <source>
        <dbReference type="PROSITE-ProRule" id="PRU00267"/>
    </source>
</evidence>
<dbReference type="Gene3D" id="1.10.30.10">
    <property type="entry name" value="High mobility group box domain"/>
    <property type="match status" value="1"/>
</dbReference>
<dbReference type="AlphaFoldDB" id="A0AAD6J2D9"/>
<feature type="region of interest" description="Disordered" evidence="4">
    <location>
        <begin position="178"/>
        <end position="254"/>
    </location>
</feature>
<keyword evidence="2 3" id="KW-0539">Nucleus</keyword>
<reference evidence="6" key="1">
    <citation type="submission" date="2023-01" db="EMBL/GenBank/DDBJ databases">
        <title>The chitinases involved in constricting ring structure development in the nematode-trapping fungus Drechslerella dactyloides.</title>
        <authorList>
            <person name="Wang R."/>
            <person name="Zhang L."/>
            <person name="Tang P."/>
            <person name="Li S."/>
            <person name="Liang L."/>
        </authorList>
    </citation>
    <scope>NUCLEOTIDE SEQUENCE</scope>
    <source>
        <strain evidence="6">YMF1.00031</strain>
    </source>
</reference>
<name>A0AAD6J2D9_DREDA</name>
<dbReference type="Pfam" id="PF00505">
    <property type="entry name" value="HMG_box"/>
    <property type="match status" value="1"/>
</dbReference>
<dbReference type="InterPro" id="IPR009071">
    <property type="entry name" value="HMG_box_dom"/>
</dbReference>
<evidence type="ECO:0000256" key="2">
    <source>
        <dbReference type="ARBA" id="ARBA00023242"/>
    </source>
</evidence>
<evidence type="ECO:0000259" key="5">
    <source>
        <dbReference type="PROSITE" id="PS50118"/>
    </source>
</evidence>
<dbReference type="InterPro" id="IPR056513">
    <property type="entry name" value="INO80F"/>
</dbReference>
<gene>
    <name evidence="6" type="ORF">Dda_1824</name>
</gene>
<dbReference type="GO" id="GO:0003677">
    <property type="term" value="F:DNA binding"/>
    <property type="evidence" value="ECO:0007669"/>
    <property type="project" value="UniProtKB-UniRule"/>
</dbReference>
<evidence type="ECO:0000313" key="6">
    <source>
        <dbReference type="EMBL" id="KAJ6263263.1"/>
    </source>
</evidence>
<proteinExistence type="predicted"/>
<accession>A0AAD6J2D9</accession>
<protein>
    <recommendedName>
        <fullName evidence="5">HMG box domain-containing protein</fullName>
    </recommendedName>
</protein>
<dbReference type="GO" id="GO:0005634">
    <property type="term" value="C:nucleus"/>
    <property type="evidence" value="ECO:0007669"/>
    <property type="project" value="UniProtKB-SubCell"/>
</dbReference>
<keyword evidence="7" id="KW-1185">Reference proteome</keyword>